<dbReference type="eggNOG" id="ENOG502S8FX">
    <property type="taxonomic scope" value="Eukaryota"/>
</dbReference>
<dbReference type="OMA" id="PAWICIC"/>
<evidence type="ECO:0000313" key="2">
    <source>
        <dbReference type="EMBL" id="EEQ32212.1"/>
    </source>
</evidence>
<dbReference type="RefSeq" id="XP_002847294.1">
    <property type="nucleotide sequence ID" value="XM_002847248.1"/>
</dbReference>
<reference evidence="3" key="1">
    <citation type="journal article" date="2012" name="MBio">
        <title>Comparative genome analysis of Trichophyton rubrum and related dermatophytes reveals candidate genes involved in infection.</title>
        <authorList>
            <person name="Martinez D.A."/>
            <person name="Oliver B.G."/>
            <person name="Graeser Y."/>
            <person name="Goldberg J.M."/>
            <person name="Li W."/>
            <person name="Martinez-Rossi N.M."/>
            <person name="Monod M."/>
            <person name="Shelest E."/>
            <person name="Barton R.C."/>
            <person name="Birch E."/>
            <person name="Brakhage A.A."/>
            <person name="Chen Z."/>
            <person name="Gurr S.J."/>
            <person name="Heiman D."/>
            <person name="Heitman J."/>
            <person name="Kosti I."/>
            <person name="Rossi A."/>
            <person name="Saif S."/>
            <person name="Samalova M."/>
            <person name="Saunders C.W."/>
            <person name="Shea T."/>
            <person name="Summerbell R.C."/>
            <person name="Xu J."/>
            <person name="Young S."/>
            <person name="Zeng Q."/>
            <person name="Birren B.W."/>
            <person name="Cuomo C.A."/>
            <person name="White T.C."/>
        </authorList>
    </citation>
    <scope>NUCLEOTIDE SEQUENCE [LARGE SCALE GENOMIC DNA]</scope>
    <source>
        <strain evidence="3">ATCC MYA-4605 / CBS 113480</strain>
    </source>
</reference>
<dbReference type="Proteomes" id="UP000002035">
    <property type="component" value="Unassembled WGS sequence"/>
</dbReference>
<sequence length="354" mass="39956">MPLLRTLSPPRRAVRSKSSGREVHRLDPDGEVSLLMTRYVQYSDESECGEPRAPCETANVGPCEEEITVCVSSRHLILASAVFRAMLQHGFGESRVLRAAGSVKISLPDDDPDAFLIILNIIHGHLRQVPLEVDLQTFTQLAILVDKYELHERIEVFAGFWFNNLKPAIPECYTDEVPFWTCICWVFNKPEEFKRVTRLVLRQGRGTLLFGELPVPSLVVDAINSRREEALGRIISALLDHLDDYLENEHCNFECDALMVGALTKRLRAFNILPDCPKPPYTGLSLEDFTYRFRHGMYFPAAQRTSTFFYSHSKCAIPSMDLMLAECEQLSDGLEMADYISGSVLALEGARSLP</sequence>
<organism evidence="2 3">
    <name type="scientific">Arthroderma otae (strain ATCC MYA-4605 / CBS 113480)</name>
    <name type="common">Microsporum canis</name>
    <dbReference type="NCBI Taxonomy" id="554155"/>
    <lineage>
        <taxon>Eukaryota</taxon>
        <taxon>Fungi</taxon>
        <taxon>Dikarya</taxon>
        <taxon>Ascomycota</taxon>
        <taxon>Pezizomycotina</taxon>
        <taxon>Eurotiomycetes</taxon>
        <taxon>Eurotiomycetidae</taxon>
        <taxon>Onygenales</taxon>
        <taxon>Arthrodermataceae</taxon>
        <taxon>Microsporum</taxon>
    </lineage>
</organism>
<dbReference type="SUPFAM" id="SSF54695">
    <property type="entry name" value="POZ domain"/>
    <property type="match status" value="1"/>
</dbReference>
<dbReference type="STRING" id="554155.C5FQQ9"/>
<dbReference type="HOGENOM" id="CLU_031555_2_1_1"/>
<evidence type="ECO:0008006" key="4">
    <source>
        <dbReference type="Google" id="ProtNLM"/>
    </source>
</evidence>
<dbReference type="Gene3D" id="3.30.710.10">
    <property type="entry name" value="Potassium Channel Kv1.1, Chain A"/>
    <property type="match status" value="1"/>
</dbReference>
<dbReference type="OrthoDB" id="5326346at2759"/>
<dbReference type="VEuPathDB" id="FungiDB:MCYG_05031"/>
<dbReference type="CDD" id="cd18186">
    <property type="entry name" value="BTB_POZ_ZBTB_KLHL-like"/>
    <property type="match status" value="1"/>
</dbReference>
<dbReference type="InterPro" id="IPR011333">
    <property type="entry name" value="SKP1/BTB/POZ_sf"/>
</dbReference>
<name>C5FQQ9_ARTOC</name>
<proteinExistence type="predicted"/>
<protein>
    <recommendedName>
        <fullName evidence="4">BTB domain-containing protein</fullName>
    </recommendedName>
</protein>
<gene>
    <name evidence="2" type="ORF">MCYG_05031</name>
</gene>
<feature type="region of interest" description="Disordered" evidence="1">
    <location>
        <begin position="1"/>
        <end position="24"/>
    </location>
</feature>
<accession>C5FQQ9</accession>
<keyword evidence="3" id="KW-1185">Reference proteome</keyword>
<dbReference type="EMBL" id="DS995704">
    <property type="protein sequence ID" value="EEQ32212.1"/>
    <property type="molecule type" value="Genomic_DNA"/>
</dbReference>
<dbReference type="GeneID" id="9226149"/>
<evidence type="ECO:0000313" key="3">
    <source>
        <dbReference type="Proteomes" id="UP000002035"/>
    </source>
</evidence>
<evidence type="ECO:0000256" key="1">
    <source>
        <dbReference type="SAM" id="MobiDB-lite"/>
    </source>
</evidence>
<dbReference type="AlphaFoldDB" id="C5FQQ9"/>